<organism evidence="6 7">
    <name type="scientific">Maribrevibacterium harenarium</name>
    <dbReference type="NCBI Taxonomy" id="2589817"/>
    <lineage>
        <taxon>Bacteria</taxon>
        <taxon>Pseudomonadati</taxon>
        <taxon>Pseudomonadota</taxon>
        <taxon>Gammaproteobacteria</taxon>
        <taxon>Oceanospirillales</taxon>
        <taxon>Oceanospirillaceae</taxon>
        <taxon>Maribrevibacterium</taxon>
    </lineage>
</organism>
<dbReference type="SUPFAM" id="SSF53850">
    <property type="entry name" value="Periplasmic binding protein-like II"/>
    <property type="match status" value="1"/>
</dbReference>
<protein>
    <submittedName>
        <fullName evidence="6">LysR family transcriptional regulator</fullName>
    </submittedName>
</protein>
<dbReference type="SUPFAM" id="SSF46785">
    <property type="entry name" value="Winged helix' DNA-binding domain"/>
    <property type="match status" value="1"/>
</dbReference>
<sequence length="324" mass="36516">MKIDDLLKLDIKLLVAFAVIFQEESVSRAAERLNITQPALSKSLQRLRETFGDPLFTRQAYGLSPTFRANELFKQVQPVLESMSELLKPIHLDLATLDRQFRLKVDENLISAFIDPVLCHVFSEAPKVRLSFTSWSDEGVTDIYEHKADLGILVTHSLPNNLRSVEVGKMDGCVVLSDQHPLYHQESVTLDELIAHRTVSCNLRDHSTTSAVITVQKLRQQGFCIEPDLETDSLVVAKTAVNRGMALVTSLAMGQLFKDVASKNIGLNPIRILPLPKEVTDVDPFGGRFPIQLVWPERSDKDPAHRWLRGRILDIMRASPWIHP</sequence>
<dbReference type="InterPro" id="IPR005119">
    <property type="entry name" value="LysR_subst-bd"/>
</dbReference>
<dbReference type="PANTHER" id="PTHR30118">
    <property type="entry name" value="HTH-TYPE TRANSCRIPTIONAL REGULATOR LEUO-RELATED"/>
    <property type="match status" value="1"/>
</dbReference>
<keyword evidence="4" id="KW-0804">Transcription</keyword>
<dbReference type="OrthoDB" id="8839911at2"/>
<reference evidence="6 7" key="1">
    <citation type="submission" date="2019-06" db="EMBL/GenBank/DDBJ databases">
        <title>A novel bacterium of genus Marinomonas, isolated from coastal sand.</title>
        <authorList>
            <person name="Huang H."/>
            <person name="Mo K."/>
            <person name="Hu Y."/>
        </authorList>
    </citation>
    <scope>NUCLEOTIDE SEQUENCE [LARGE SCALE GENOMIC DNA]</scope>
    <source>
        <strain evidence="6 7">HB171799</strain>
    </source>
</reference>
<feature type="domain" description="HTH lysR-type" evidence="5">
    <location>
        <begin position="9"/>
        <end position="66"/>
    </location>
</feature>
<dbReference type="Gene3D" id="3.40.190.10">
    <property type="entry name" value="Periplasmic binding protein-like II"/>
    <property type="match status" value="2"/>
</dbReference>
<dbReference type="PRINTS" id="PR00039">
    <property type="entry name" value="HTHLYSR"/>
</dbReference>
<dbReference type="EMBL" id="VFRR01000035">
    <property type="protein sequence ID" value="TPE48225.1"/>
    <property type="molecule type" value="Genomic_DNA"/>
</dbReference>
<evidence type="ECO:0000313" key="7">
    <source>
        <dbReference type="Proteomes" id="UP000315901"/>
    </source>
</evidence>
<gene>
    <name evidence="6" type="ORF">FJM67_13485</name>
</gene>
<comment type="similarity">
    <text evidence="1">Belongs to the LysR transcriptional regulatory family.</text>
</comment>
<dbReference type="PROSITE" id="PS50931">
    <property type="entry name" value="HTH_LYSR"/>
    <property type="match status" value="1"/>
</dbReference>
<evidence type="ECO:0000259" key="5">
    <source>
        <dbReference type="PROSITE" id="PS50931"/>
    </source>
</evidence>
<dbReference type="InterPro" id="IPR036390">
    <property type="entry name" value="WH_DNA-bd_sf"/>
</dbReference>
<dbReference type="Proteomes" id="UP000315901">
    <property type="component" value="Unassembled WGS sequence"/>
</dbReference>
<dbReference type="AlphaFoldDB" id="A0A501WIH0"/>
<dbReference type="GO" id="GO:0003677">
    <property type="term" value="F:DNA binding"/>
    <property type="evidence" value="ECO:0007669"/>
    <property type="project" value="UniProtKB-KW"/>
</dbReference>
<dbReference type="InterPro" id="IPR036388">
    <property type="entry name" value="WH-like_DNA-bd_sf"/>
</dbReference>
<keyword evidence="7" id="KW-1185">Reference proteome</keyword>
<evidence type="ECO:0000256" key="1">
    <source>
        <dbReference type="ARBA" id="ARBA00009437"/>
    </source>
</evidence>
<evidence type="ECO:0000313" key="6">
    <source>
        <dbReference type="EMBL" id="TPE48225.1"/>
    </source>
</evidence>
<dbReference type="InterPro" id="IPR050389">
    <property type="entry name" value="LysR-type_TF"/>
</dbReference>
<dbReference type="GO" id="GO:0003700">
    <property type="term" value="F:DNA-binding transcription factor activity"/>
    <property type="evidence" value="ECO:0007669"/>
    <property type="project" value="InterPro"/>
</dbReference>
<dbReference type="InterPro" id="IPR000847">
    <property type="entry name" value="LysR_HTH_N"/>
</dbReference>
<evidence type="ECO:0000256" key="2">
    <source>
        <dbReference type="ARBA" id="ARBA00023015"/>
    </source>
</evidence>
<accession>A0A501WIH0</accession>
<keyword evidence="3" id="KW-0238">DNA-binding</keyword>
<dbReference type="PANTHER" id="PTHR30118:SF15">
    <property type="entry name" value="TRANSCRIPTIONAL REGULATORY PROTEIN"/>
    <property type="match status" value="1"/>
</dbReference>
<proteinExistence type="inferred from homology"/>
<comment type="caution">
    <text evidence="6">The sequence shown here is derived from an EMBL/GenBank/DDBJ whole genome shotgun (WGS) entry which is preliminary data.</text>
</comment>
<keyword evidence="2" id="KW-0805">Transcription regulation</keyword>
<dbReference type="Pfam" id="PF03466">
    <property type="entry name" value="LysR_substrate"/>
    <property type="match status" value="1"/>
</dbReference>
<dbReference type="Pfam" id="PF00126">
    <property type="entry name" value="HTH_1"/>
    <property type="match status" value="1"/>
</dbReference>
<dbReference type="RefSeq" id="WP_140590223.1">
    <property type="nucleotide sequence ID" value="NZ_VFRR01000035.1"/>
</dbReference>
<dbReference type="Gene3D" id="1.10.10.10">
    <property type="entry name" value="Winged helix-like DNA-binding domain superfamily/Winged helix DNA-binding domain"/>
    <property type="match status" value="1"/>
</dbReference>
<evidence type="ECO:0000256" key="4">
    <source>
        <dbReference type="ARBA" id="ARBA00023163"/>
    </source>
</evidence>
<name>A0A501WIH0_9GAMM</name>
<evidence type="ECO:0000256" key="3">
    <source>
        <dbReference type="ARBA" id="ARBA00023125"/>
    </source>
</evidence>